<organism evidence="2 3">
    <name type="scientific">Spartinivicinus marinus</name>
    <dbReference type="NCBI Taxonomy" id="2994442"/>
    <lineage>
        <taxon>Bacteria</taxon>
        <taxon>Pseudomonadati</taxon>
        <taxon>Pseudomonadota</taxon>
        <taxon>Gammaproteobacteria</taxon>
        <taxon>Oceanospirillales</taxon>
        <taxon>Zooshikellaceae</taxon>
        <taxon>Spartinivicinus</taxon>
    </lineage>
</organism>
<evidence type="ECO:0000256" key="1">
    <source>
        <dbReference type="SAM" id="SignalP"/>
    </source>
</evidence>
<reference evidence="2 3" key="1">
    <citation type="submission" date="2020-07" db="EMBL/GenBank/DDBJ databases">
        <title>Endozoicomonas sp. nov., isolated from sediment.</title>
        <authorList>
            <person name="Gu T."/>
        </authorList>
    </citation>
    <scope>NUCLEOTIDE SEQUENCE [LARGE SCALE GENOMIC DNA]</scope>
    <source>
        <strain evidence="2 3">SM1973</strain>
    </source>
</reference>
<dbReference type="RefSeq" id="WP_180570624.1">
    <property type="nucleotide sequence ID" value="NZ_JACCKB010000046.1"/>
</dbReference>
<evidence type="ECO:0000313" key="2">
    <source>
        <dbReference type="EMBL" id="NYZ68620.1"/>
    </source>
</evidence>
<evidence type="ECO:0000313" key="3">
    <source>
        <dbReference type="Proteomes" id="UP000569732"/>
    </source>
</evidence>
<sequence>MSTEAWLSLTTAVISLGAASALAATVAEKPGAVASGLHASVISIQHLGETQATGRLLITNQSKQTVDLTNALIEFATPYRVLEVSGSFFPISMPDRRVLVSERIGGQYNNQLVLAFSENQKLQTELHPGSTLSLMLKFESKAKLGQSSAKATIFLSDKDQQVSYQHGQLLFRAPKAPGPEVKGMPAVVTVKGAGDFEKRVAVDWGQKFILDQLPYGEYTVHTEQVGDFPGMVEQSIRLSNRKSAAVVKIKYDEPVYTTAIQLVTPAEVVDRSDSLIAYIQDATHGEHPKQLQLQWAKAQQLNNLVVGHRYRLWFNPVKRWPFQYKPSASVEKPFEFTASKEAVQQYNLTFQQSLQPTGELAVATQVTGLPFGAKATLTLHPVAGGEPVTRKLSVGQDSLTNVEPGEYWLTASDYIYQGKIYRATLSSAKLNLNHHESARVHVEYAENNKLVFAGSKWRIKQGSVKGGRWAPENVFVDQRGRLHLVLEYQNGQWLAAGIESVDNFSSGQLQIKTVAQARNLLANGQFSVSLQNQDKNSGLGFTMGCASHCQDTTNGVMTHYWLQQKAQVESKQSVYNWQASRLTHSINWNQNGVLFETKKGHSQRGLITLSQQYLPAALAKKNAFPLQLMLTPQPSTQSKGRKVEIIINSIISAPPFE</sequence>
<evidence type="ECO:0008006" key="4">
    <source>
        <dbReference type="Google" id="ProtNLM"/>
    </source>
</evidence>
<feature type="signal peptide" evidence="1">
    <location>
        <begin position="1"/>
        <end position="23"/>
    </location>
</feature>
<gene>
    <name evidence="2" type="ORF">H0A36_21625</name>
</gene>
<dbReference type="AlphaFoldDB" id="A0A853I3W4"/>
<accession>A0A853I3W4</accession>
<comment type="caution">
    <text evidence="2">The sequence shown here is derived from an EMBL/GenBank/DDBJ whole genome shotgun (WGS) entry which is preliminary data.</text>
</comment>
<keyword evidence="3" id="KW-1185">Reference proteome</keyword>
<protein>
    <recommendedName>
        <fullName evidence="4">Alpha-2-macroglobulin bait region domain-containing protein</fullName>
    </recommendedName>
</protein>
<name>A0A853I3W4_9GAMM</name>
<keyword evidence="1" id="KW-0732">Signal</keyword>
<dbReference type="Proteomes" id="UP000569732">
    <property type="component" value="Unassembled WGS sequence"/>
</dbReference>
<proteinExistence type="predicted"/>
<dbReference type="EMBL" id="JACCKB010000046">
    <property type="protein sequence ID" value="NYZ68620.1"/>
    <property type="molecule type" value="Genomic_DNA"/>
</dbReference>
<feature type="chain" id="PRO_5032541664" description="Alpha-2-macroglobulin bait region domain-containing protein" evidence="1">
    <location>
        <begin position="24"/>
        <end position="657"/>
    </location>
</feature>